<reference evidence="7" key="1">
    <citation type="submission" date="2016-01" db="EMBL/GenBank/DDBJ databases">
        <authorList>
            <person name="Regsiter A."/>
            <person name="william w."/>
        </authorList>
    </citation>
    <scope>NUCLEOTIDE SEQUENCE [LARGE SCALE GENOMIC DNA]</scope>
    <source>
        <strain evidence="7">CFBP 6623</strain>
    </source>
</reference>
<dbReference type="InterPro" id="IPR036390">
    <property type="entry name" value="WH_DNA-bd_sf"/>
</dbReference>
<dbReference type="Proteomes" id="UP000191988">
    <property type="component" value="Unassembled WGS sequence"/>
</dbReference>
<dbReference type="STRING" id="1183432.AGR3A_Lc140228"/>
<proteinExistence type="predicted"/>
<dbReference type="InterPro" id="IPR036388">
    <property type="entry name" value="WH-like_DNA-bd_sf"/>
</dbReference>
<dbReference type="AlphaFoldDB" id="A0A1S7RQU2"/>
<name>A0A1S7RQU2_9HYPH</name>
<dbReference type="PANTHER" id="PTHR33204:SF39">
    <property type="entry name" value="TRANSCRIPTIONAL REGULATORY PROTEIN"/>
    <property type="match status" value="1"/>
</dbReference>
<dbReference type="Pfam" id="PF01638">
    <property type="entry name" value="HxlR"/>
    <property type="match status" value="1"/>
</dbReference>
<dbReference type="Gene3D" id="1.10.10.10">
    <property type="entry name" value="Winged helix-like DNA-binding domain superfamily/Winged helix DNA-binding domain"/>
    <property type="match status" value="1"/>
</dbReference>
<evidence type="ECO:0000256" key="3">
    <source>
        <dbReference type="ARBA" id="ARBA00023163"/>
    </source>
</evidence>
<dbReference type="SUPFAM" id="SSF46785">
    <property type="entry name" value="Winged helix' DNA-binding domain"/>
    <property type="match status" value="1"/>
</dbReference>
<protein>
    <submittedName>
        <fullName evidence="6">Putative transcriptional regulator</fullName>
    </submittedName>
</protein>
<dbReference type="InterPro" id="IPR002577">
    <property type="entry name" value="HTH_HxlR"/>
</dbReference>
<feature type="region of interest" description="Disordered" evidence="4">
    <location>
        <begin position="1"/>
        <end position="21"/>
    </location>
</feature>
<evidence type="ECO:0000256" key="2">
    <source>
        <dbReference type="ARBA" id="ARBA00023125"/>
    </source>
</evidence>
<dbReference type="GO" id="GO:0003677">
    <property type="term" value="F:DNA binding"/>
    <property type="evidence" value="ECO:0007669"/>
    <property type="project" value="UniProtKB-KW"/>
</dbReference>
<organism evidence="6 7">
    <name type="scientific">Agrobacterium tomkonis CFBP 6623</name>
    <dbReference type="NCBI Taxonomy" id="1183432"/>
    <lineage>
        <taxon>Bacteria</taxon>
        <taxon>Pseudomonadati</taxon>
        <taxon>Pseudomonadota</taxon>
        <taxon>Alphaproteobacteria</taxon>
        <taxon>Hyphomicrobiales</taxon>
        <taxon>Rhizobiaceae</taxon>
        <taxon>Rhizobium/Agrobacterium group</taxon>
        <taxon>Agrobacterium</taxon>
        <taxon>Agrobacterium tumefaciens complex</taxon>
    </lineage>
</organism>
<evidence type="ECO:0000313" key="6">
    <source>
        <dbReference type="EMBL" id="CUX56065.1"/>
    </source>
</evidence>
<evidence type="ECO:0000313" key="7">
    <source>
        <dbReference type="Proteomes" id="UP000191988"/>
    </source>
</evidence>
<evidence type="ECO:0000259" key="5">
    <source>
        <dbReference type="PROSITE" id="PS51118"/>
    </source>
</evidence>
<dbReference type="PROSITE" id="PS51118">
    <property type="entry name" value="HTH_HXLR"/>
    <property type="match status" value="1"/>
</dbReference>
<dbReference type="EMBL" id="FBWK01000050">
    <property type="protein sequence ID" value="CUX56065.1"/>
    <property type="molecule type" value="Genomic_DNA"/>
</dbReference>
<keyword evidence="2" id="KW-0238">DNA-binding</keyword>
<evidence type="ECO:0000256" key="1">
    <source>
        <dbReference type="ARBA" id="ARBA00023015"/>
    </source>
</evidence>
<dbReference type="PANTHER" id="PTHR33204">
    <property type="entry name" value="TRANSCRIPTIONAL REGULATOR, MARR FAMILY"/>
    <property type="match status" value="1"/>
</dbReference>
<dbReference type="RefSeq" id="WP_046802225.1">
    <property type="nucleotide sequence ID" value="NZ_LT009724.1"/>
</dbReference>
<keyword evidence="1" id="KW-0805">Transcription regulation</keyword>
<gene>
    <name evidence="6" type="ORF">AGR3A_Lc140228</name>
</gene>
<sequence length="138" mass="16279">MKPLDEQTDVSTQYGSENDRQFRPIPSNGVCSLLSDKWTVPVLWRLSLAEDHRLRFSALRKEVREITQRMLTLTLRNLERDGFVTRHYFPEVPPRVEYELTDIGHGALHALEGFNFWIHDNLEAIKARRRAYDDQKEL</sequence>
<keyword evidence="3" id="KW-0804">Transcription</keyword>
<feature type="domain" description="HTH hxlR-type" evidence="5">
    <location>
        <begin position="25"/>
        <end position="126"/>
    </location>
</feature>
<evidence type="ECO:0000256" key="4">
    <source>
        <dbReference type="SAM" id="MobiDB-lite"/>
    </source>
</evidence>
<accession>A0A1S7RQU2</accession>
<keyword evidence="7" id="KW-1185">Reference proteome</keyword>